<dbReference type="Pfam" id="PF08385">
    <property type="entry name" value="DHC_N1"/>
    <property type="match status" value="2"/>
</dbReference>
<name>U6N091_9EIME</name>
<protein>
    <recommendedName>
        <fullName evidence="2">Dynein heavy chain tail domain-containing protein</fullName>
    </recommendedName>
</protein>
<evidence type="ECO:0000313" key="3">
    <source>
        <dbReference type="EMBL" id="CDJ69903.1"/>
    </source>
</evidence>
<dbReference type="GO" id="GO:0051959">
    <property type="term" value="F:dynein light intermediate chain binding"/>
    <property type="evidence" value="ECO:0007669"/>
    <property type="project" value="InterPro"/>
</dbReference>
<dbReference type="InterPro" id="IPR026983">
    <property type="entry name" value="DHC"/>
</dbReference>
<dbReference type="PANTHER" id="PTHR22878:SF63">
    <property type="entry name" value="DYNEIN AXONEMAL HEAVY CHAIN 10"/>
    <property type="match status" value="1"/>
</dbReference>
<dbReference type="GO" id="GO:0045505">
    <property type="term" value="F:dynein intermediate chain binding"/>
    <property type="evidence" value="ECO:0007669"/>
    <property type="project" value="InterPro"/>
</dbReference>
<reference evidence="3" key="1">
    <citation type="submission" date="2013-10" db="EMBL/GenBank/DDBJ databases">
        <title>Genomic analysis of the causative agents of coccidiosis in chickens.</title>
        <authorList>
            <person name="Reid A.J."/>
            <person name="Blake D."/>
            <person name="Billington K."/>
            <person name="Browne H."/>
            <person name="Dunn M."/>
            <person name="Hung S."/>
            <person name="Kawahara F."/>
            <person name="Miranda-Saavedra D."/>
            <person name="Mourier T."/>
            <person name="Nagra H."/>
            <person name="Otto T.D."/>
            <person name="Rawlings N."/>
            <person name="Sanchez A."/>
            <person name="Sanders M."/>
            <person name="Subramaniam C."/>
            <person name="Tay Y."/>
            <person name="Dear P."/>
            <person name="Doerig C."/>
            <person name="Gruber A."/>
            <person name="Parkinson J."/>
            <person name="Shirley M."/>
            <person name="Wan K.L."/>
            <person name="Berriman M."/>
            <person name="Tomley F."/>
            <person name="Pain A."/>
        </authorList>
    </citation>
    <scope>NUCLEOTIDE SEQUENCE [LARGE SCALE GENOMIC DNA]</scope>
    <source>
        <strain evidence="3">Houghton</strain>
    </source>
</reference>
<feature type="domain" description="Dynein heavy chain tail" evidence="2">
    <location>
        <begin position="315"/>
        <end position="524"/>
    </location>
</feature>
<dbReference type="GeneID" id="25477749"/>
<dbReference type="PANTHER" id="PTHR22878">
    <property type="entry name" value="DYNEIN HEAVY CHAIN 6, AXONEMAL-LIKE-RELATED"/>
    <property type="match status" value="1"/>
</dbReference>
<dbReference type="Proteomes" id="UP000030754">
    <property type="component" value="Unassembled WGS sequence"/>
</dbReference>
<feature type="compositionally biased region" description="Acidic residues" evidence="1">
    <location>
        <begin position="197"/>
        <end position="210"/>
    </location>
</feature>
<evidence type="ECO:0000259" key="2">
    <source>
        <dbReference type="Pfam" id="PF08385"/>
    </source>
</evidence>
<gene>
    <name evidence="3" type="ORF">ENH_00076190</name>
</gene>
<dbReference type="InterPro" id="IPR013594">
    <property type="entry name" value="Dynein_heavy_tail"/>
</dbReference>
<evidence type="ECO:0000256" key="1">
    <source>
        <dbReference type="SAM" id="MobiDB-lite"/>
    </source>
</evidence>
<dbReference type="GO" id="GO:0007018">
    <property type="term" value="P:microtubule-based movement"/>
    <property type="evidence" value="ECO:0007669"/>
    <property type="project" value="InterPro"/>
</dbReference>
<dbReference type="OrthoDB" id="10251809at2759"/>
<dbReference type="AlphaFoldDB" id="U6N091"/>
<feature type="compositionally biased region" description="Low complexity" evidence="1">
    <location>
        <begin position="211"/>
        <end position="235"/>
    </location>
</feature>
<proteinExistence type="predicted"/>
<dbReference type="EMBL" id="HG725830">
    <property type="protein sequence ID" value="CDJ69903.1"/>
    <property type="molecule type" value="Genomic_DNA"/>
</dbReference>
<feature type="compositionally biased region" description="Basic and acidic residues" evidence="1">
    <location>
        <begin position="153"/>
        <end position="164"/>
    </location>
</feature>
<dbReference type="VEuPathDB" id="ToxoDB:ENH_00076190"/>
<sequence>MAFDARKAWVKKKVMGALKLEDFSLWNTLMARVSLECLRRAFTAAAFPGSKHETQSDSIHLYNFYAFICGAGNSSHAAPLLEMQNSPMQFSSGSNVQAYALRLCSGPINLTGKGIDSMNRYVLVGLISPHILNDLALILEGFLVPLLSDRPEQHNHDRAEKSPEEVAGDGKPPAAQLLKVAVRENSAASTYSHVEENDSADSEDSDDIEDFLSSQSSSRRESTSAAEATTVAAQENHSEPPAGAYSAAEDVTNDTASDDSGPVLDPECKSEALTATQELLTHIKMASSRIATPLPMPTVDAATQGGHEGLADESTLEAAISQWQTLIWRLLDSERNRKPDSLLPISEVNFWRDRHTAVSLLYEQLLAPQCQEAIQTYEEKRPDSEVLMSFKKSMNDLQLLHVESTNNLRFLSTLERYFTTLESKPLGPMADTIASLMDALRMVWITSRHFTSDEQMQGLMEKIAYQLEIRVRQEARVEQLLRKEVDEATTVLRHSRVLLETWKAEYFSMRSRLEESECDRRSVVHRRTKLYYWIDNALIGLFDSVADKVFCENSSEDVLNVVKQFWKRTEELEDDCIMFLDTKFTRLRSALSAFQMLKDFTTTASRPRINVKLGEKFVDILKHFSM</sequence>
<evidence type="ECO:0000313" key="4">
    <source>
        <dbReference type="Proteomes" id="UP000030754"/>
    </source>
</evidence>
<feature type="region of interest" description="Disordered" evidence="1">
    <location>
        <begin position="187"/>
        <end position="246"/>
    </location>
</feature>
<dbReference type="RefSeq" id="XP_013438369.1">
    <property type="nucleotide sequence ID" value="XM_013582915.1"/>
</dbReference>
<feature type="domain" description="Dynein heavy chain tail" evidence="2">
    <location>
        <begin position="560"/>
        <end position="625"/>
    </location>
</feature>
<feature type="region of interest" description="Disordered" evidence="1">
    <location>
        <begin position="153"/>
        <end position="172"/>
    </location>
</feature>
<accession>U6N091</accession>
<dbReference type="GO" id="GO:0030286">
    <property type="term" value="C:dynein complex"/>
    <property type="evidence" value="ECO:0007669"/>
    <property type="project" value="InterPro"/>
</dbReference>
<keyword evidence="4" id="KW-1185">Reference proteome</keyword>
<organism evidence="3 4">
    <name type="scientific">Eimeria necatrix</name>
    <dbReference type="NCBI Taxonomy" id="51315"/>
    <lineage>
        <taxon>Eukaryota</taxon>
        <taxon>Sar</taxon>
        <taxon>Alveolata</taxon>
        <taxon>Apicomplexa</taxon>
        <taxon>Conoidasida</taxon>
        <taxon>Coccidia</taxon>
        <taxon>Eucoccidiorida</taxon>
        <taxon>Eimeriorina</taxon>
        <taxon>Eimeriidae</taxon>
        <taxon>Eimeria</taxon>
    </lineage>
</organism>
<reference evidence="3" key="2">
    <citation type="submission" date="2013-10" db="EMBL/GenBank/DDBJ databases">
        <authorList>
            <person name="Aslett M."/>
        </authorList>
    </citation>
    <scope>NUCLEOTIDE SEQUENCE [LARGE SCALE GENOMIC DNA]</scope>
    <source>
        <strain evidence="3">Houghton</strain>
    </source>
</reference>